<feature type="domain" description="6-phosphofructo-2-kinase" evidence="4">
    <location>
        <begin position="2"/>
        <end position="184"/>
    </location>
</feature>
<dbReference type="InterPro" id="IPR029033">
    <property type="entry name" value="His_PPase_superfam"/>
</dbReference>
<dbReference type="Gene3D" id="3.40.50.300">
    <property type="entry name" value="P-loop containing nucleotide triphosphate hydrolases"/>
    <property type="match status" value="1"/>
</dbReference>
<dbReference type="GO" id="GO:0003873">
    <property type="term" value="F:6-phosphofructo-2-kinase activity"/>
    <property type="evidence" value="ECO:0007669"/>
    <property type="project" value="InterPro"/>
</dbReference>
<dbReference type="PIRSF" id="PIRSF000709">
    <property type="entry name" value="6PFK_2-Ptase"/>
    <property type="match status" value="1"/>
</dbReference>
<dbReference type="GO" id="GO:0004331">
    <property type="term" value="F:fructose-2,6-bisphosphate 2-phosphatase activity"/>
    <property type="evidence" value="ECO:0007669"/>
    <property type="project" value="TreeGrafter"/>
</dbReference>
<dbReference type="Gene3D" id="3.40.50.1240">
    <property type="entry name" value="Phosphoglycerate mutase-like"/>
    <property type="match status" value="1"/>
</dbReference>
<dbReference type="SUPFAM" id="SSF53254">
    <property type="entry name" value="Phosphoglycerate mutase-like"/>
    <property type="match status" value="1"/>
</dbReference>
<dbReference type="InterPro" id="IPR013078">
    <property type="entry name" value="His_Pase_superF_clade-1"/>
</dbReference>
<dbReference type="EC" id="3.1.3.73" evidence="5"/>
<dbReference type="PRINTS" id="PR00991">
    <property type="entry name" value="6PFRUCTKNASE"/>
</dbReference>
<dbReference type="CDD" id="cd07067">
    <property type="entry name" value="HP_PGM_like"/>
    <property type="match status" value="1"/>
</dbReference>
<evidence type="ECO:0000256" key="1">
    <source>
        <dbReference type="ARBA" id="ARBA00022741"/>
    </source>
</evidence>
<dbReference type="PANTHER" id="PTHR10606:SF44">
    <property type="entry name" value="6-PHOSPHOFRUCTO 2-KINASE_FRUCTOSE 2,6-BISPHOSPHATASE LONG FORM"/>
    <property type="match status" value="1"/>
</dbReference>
<dbReference type="SMART" id="SM00855">
    <property type="entry name" value="PGAM"/>
    <property type="match status" value="1"/>
</dbReference>
<dbReference type="GO" id="GO:0006000">
    <property type="term" value="P:fructose metabolic process"/>
    <property type="evidence" value="ECO:0007669"/>
    <property type="project" value="InterPro"/>
</dbReference>
<organism evidence="5 6">
    <name type="scientific">Candidatus Scalindua rubra</name>
    <dbReference type="NCBI Taxonomy" id="1872076"/>
    <lineage>
        <taxon>Bacteria</taxon>
        <taxon>Pseudomonadati</taxon>
        <taxon>Planctomycetota</taxon>
        <taxon>Candidatus Brocadiia</taxon>
        <taxon>Candidatus Brocadiales</taxon>
        <taxon>Candidatus Scalinduaceae</taxon>
        <taxon>Candidatus Scalindua</taxon>
    </lineage>
</organism>
<keyword evidence="2" id="KW-0067">ATP-binding</keyword>
<dbReference type="Pfam" id="PF01591">
    <property type="entry name" value="6PF2K"/>
    <property type="match status" value="1"/>
</dbReference>
<keyword evidence="5" id="KW-0378">Hydrolase</keyword>
<keyword evidence="1" id="KW-0547">Nucleotide-binding</keyword>
<reference evidence="5 6" key="1">
    <citation type="submission" date="2016-07" db="EMBL/GenBank/DDBJ databases">
        <title>Draft genome of Scalindua rubra, obtained from a brine-seawater interface in the Red Sea, sheds light on salt adaptation in anammox bacteria.</title>
        <authorList>
            <person name="Speth D.R."/>
            <person name="Lagkouvardos I."/>
            <person name="Wang Y."/>
            <person name="Qian P.-Y."/>
            <person name="Dutilh B.E."/>
            <person name="Jetten M.S."/>
        </authorList>
    </citation>
    <scope>NUCLEOTIDE SEQUENCE [LARGE SCALE GENOMIC DNA]</scope>
    <source>
        <strain evidence="5">BSI-1</strain>
    </source>
</reference>
<evidence type="ECO:0000313" key="5">
    <source>
        <dbReference type="EMBL" id="ODS34055.1"/>
    </source>
</evidence>
<dbReference type="GO" id="GO:0005829">
    <property type="term" value="C:cytosol"/>
    <property type="evidence" value="ECO:0007669"/>
    <property type="project" value="TreeGrafter"/>
</dbReference>
<dbReference type="InterPro" id="IPR027417">
    <property type="entry name" value="P-loop_NTPase"/>
</dbReference>
<dbReference type="PANTHER" id="PTHR10606">
    <property type="entry name" value="6-PHOSPHOFRUCTO-2-KINASE/FRUCTOSE-2,6-BISPHOSPHATASE"/>
    <property type="match status" value="1"/>
</dbReference>
<evidence type="ECO:0000313" key="6">
    <source>
        <dbReference type="Proteomes" id="UP000094056"/>
    </source>
</evidence>
<comment type="caution">
    <text evidence="5">The sequence shown here is derived from an EMBL/GenBank/DDBJ whole genome shotgun (WGS) entry which is preliminary data.</text>
</comment>
<protein>
    <submittedName>
        <fullName evidence="5">Alpha-ribazole phosphatase</fullName>
        <ecNumber evidence="5">3.1.3.73</ecNumber>
    </submittedName>
</protein>
<dbReference type="InterPro" id="IPR003094">
    <property type="entry name" value="6Pfruct_kin"/>
</dbReference>
<evidence type="ECO:0000259" key="4">
    <source>
        <dbReference type="Pfam" id="PF01591"/>
    </source>
</evidence>
<gene>
    <name evidence="5" type="primary">cobC</name>
    <name evidence="5" type="ORF">SCARUB_00828</name>
</gene>
<proteinExistence type="predicted"/>
<dbReference type="InterPro" id="IPR013079">
    <property type="entry name" value="6Phosfructo_kin"/>
</dbReference>
<feature type="binding site" evidence="3">
    <location>
        <position position="263"/>
    </location>
    <ligand>
        <name>substrate</name>
    </ligand>
</feature>
<dbReference type="PATRIC" id="fig|1872076.5.peg.962"/>
<accession>A0A1E3XEJ8</accession>
<evidence type="ECO:0000256" key="2">
    <source>
        <dbReference type="ARBA" id="ARBA00022840"/>
    </source>
</evidence>
<dbReference type="SUPFAM" id="SSF52540">
    <property type="entry name" value="P-loop containing nucleoside triphosphate hydrolases"/>
    <property type="match status" value="1"/>
</dbReference>
<dbReference type="GO" id="GO:0006003">
    <property type="term" value="P:fructose 2,6-bisphosphate metabolic process"/>
    <property type="evidence" value="ECO:0007669"/>
    <property type="project" value="InterPro"/>
</dbReference>
<dbReference type="AlphaFoldDB" id="A0A1E3XEJ8"/>
<sequence>MKNNRLYIAMVGLPARGKSTIATKLKESLVNESVKTRIFNNGDLRRKMIRGNTSYARFFDSNNSEGVAIREKIALTNMERAQKFLNSVGDVAILDASNVSRDRRECIQSRLNDHPILFIECVNNDEEILSASILRKIDLAEFGHLTREEAIKGFRERISYYQSIEEPLERERNYIRLDSLHNSIIGEGLSDIIPYYDQIRDFLVTNTVKNLYLIRHGETYYNLEDRIGGDSDLTEKGWAQARALANYFKKKKIPLIFTSQKKRTHQTASPIKEIHEDCTIIPLTEFDEINSGICECMSYEKIKAQMPHVYSARKKDKYNYVYPEGEGYVTMQERINRGIKKALYLSNPSDNIMIIGHRAVNRMILSHFMFRREEDVPFIYIPQDKFYYISTTQNKKHFQLKRFK</sequence>
<evidence type="ECO:0000256" key="3">
    <source>
        <dbReference type="PIRSR" id="PIRSR613078-2"/>
    </source>
</evidence>
<dbReference type="Pfam" id="PF00300">
    <property type="entry name" value="His_Phos_1"/>
    <property type="match status" value="1"/>
</dbReference>
<dbReference type="GO" id="GO:0005524">
    <property type="term" value="F:ATP binding"/>
    <property type="evidence" value="ECO:0007669"/>
    <property type="project" value="UniProtKB-KW"/>
</dbReference>
<dbReference type="GO" id="GO:0043755">
    <property type="term" value="F:alpha-ribazole phosphatase activity"/>
    <property type="evidence" value="ECO:0007669"/>
    <property type="project" value="UniProtKB-EC"/>
</dbReference>
<name>A0A1E3XEJ8_9BACT</name>
<dbReference type="Proteomes" id="UP000094056">
    <property type="component" value="Unassembled WGS sequence"/>
</dbReference>
<dbReference type="EMBL" id="MAYW01000014">
    <property type="protein sequence ID" value="ODS34055.1"/>
    <property type="molecule type" value="Genomic_DNA"/>
</dbReference>
<feature type="binding site" evidence="3">
    <location>
        <begin position="215"/>
        <end position="222"/>
    </location>
    <ligand>
        <name>substrate</name>
    </ligand>
</feature>